<dbReference type="AlphaFoldDB" id="A0A4Q1JIG0"/>
<dbReference type="RefSeq" id="WP_129255817.1">
    <property type="nucleotide sequence ID" value="NZ_SAXA01000029.1"/>
</dbReference>
<accession>A0A4Q1JIG0</accession>
<keyword evidence="2" id="KW-1185">Reference proteome</keyword>
<dbReference type="Proteomes" id="UP000289703">
    <property type="component" value="Unassembled WGS sequence"/>
</dbReference>
<name>A0A4Q1JIG0_9BACT</name>
<dbReference type="OrthoDB" id="7055803at2"/>
<proteinExistence type="predicted"/>
<comment type="caution">
    <text evidence="1">The sequence shown here is derived from an EMBL/GenBank/DDBJ whole genome shotgun (WGS) entry which is preliminary data.</text>
</comment>
<reference evidence="1 2" key="1">
    <citation type="submission" date="2019-01" db="EMBL/GenBank/DDBJ databases">
        <title>Ancylomarina salipaludis sp. nov., isolated from a salt marsh.</title>
        <authorList>
            <person name="Yoon J.-H."/>
        </authorList>
    </citation>
    <scope>NUCLEOTIDE SEQUENCE [LARGE SCALE GENOMIC DNA]</scope>
    <source>
        <strain evidence="1 2">SHSM-M15</strain>
    </source>
</reference>
<evidence type="ECO:0008006" key="3">
    <source>
        <dbReference type="Google" id="ProtNLM"/>
    </source>
</evidence>
<protein>
    <recommendedName>
        <fullName evidence="3">RiboL-PSP-HEPN domain-containing protein</fullName>
    </recommendedName>
</protein>
<evidence type="ECO:0000313" key="1">
    <source>
        <dbReference type="EMBL" id="RXQ87171.1"/>
    </source>
</evidence>
<sequence>MSKDSLVYCINPSQYDIFDERINKPIWHRKVENGKEVGSMVSQEMDAINYPKNPFEFFAPNNIGMLLSISQKYKKMAKELYEKKINPKNVNHSSESTEKKKNLQEQSVIAADYIELIQVSIVFAYTAIESFVNLSIPDDYKYEVNVKSKGITEIYDKIAIERWVSLGDKLSKILTDIYKTPKIESQKFWSNLKSLEKNRHNIIHQKSINRTEFYKEYFKEQIFKQIESAQIALQFFYDAHSKENKTNPLWPWVIGNEKAFPSAEFESNNFEVTGNLYDGKKTDNKS</sequence>
<dbReference type="EMBL" id="SAXA01000029">
    <property type="protein sequence ID" value="RXQ87171.1"/>
    <property type="molecule type" value="Genomic_DNA"/>
</dbReference>
<organism evidence="1 2">
    <name type="scientific">Ancylomarina salipaludis</name>
    <dbReference type="NCBI Taxonomy" id="2501299"/>
    <lineage>
        <taxon>Bacteria</taxon>
        <taxon>Pseudomonadati</taxon>
        <taxon>Bacteroidota</taxon>
        <taxon>Bacteroidia</taxon>
        <taxon>Marinilabiliales</taxon>
        <taxon>Marinifilaceae</taxon>
        <taxon>Ancylomarina</taxon>
    </lineage>
</organism>
<gene>
    <name evidence="1" type="ORF">EO244_16650</name>
</gene>
<evidence type="ECO:0000313" key="2">
    <source>
        <dbReference type="Proteomes" id="UP000289703"/>
    </source>
</evidence>